<accession>A0AAW9KLH6</accession>
<name>A0AAW9KLH6_CLOPF</name>
<dbReference type="Proteomes" id="UP001288944">
    <property type="component" value="Unassembled WGS sequence"/>
</dbReference>
<comment type="caution">
    <text evidence="2">The sequence shown here is derived from an EMBL/GenBank/DDBJ whole genome shotgun (WGS) entry which is preliminary data.</text>
</comment>
<dbReference type="AlphaFoldDB" id="A0AAW9KLH6"/>
<dbReference type="PANTHER" id="PTHR30029:SF2">
    <property type="entry name" value="STAGE V SPORULATION PROTEIN R"/>
    <property type="match status" value="1"/>
</dbReference>
<gene>
    <name evidence="2" type="ORF">GNF83_21055</name>
</gene>
<protein>
    <submittedName>
        <fullName evidence="2">Stage V sporulation protein R</fullName>
    </submittedName>
</protein>
<evidence type="ECO:0000313" key="2">
    <source>
        <dbReference type="EMBL" id="MDZ7543606.1"/>
    </source>
</evidence>
<dbReference type="InterPro" id="IPR056174">
    <property type="entry name" value="SpoVR_N"/>
</dbReference>
<proteinExistence type="predicted"/>
<dbReference type="EMBL" id="WNUR01001386">
    <property type="protein sequence ID" value="MDZ7543606.1"/>
    <property type="molecule type" value="Genomic_DNA"/>
</dbReference>
<evidence type="ECO:0000313" key="3">
    <source>
        <dbReference type="Proteomes" id="UP001288944"/>
    </source>
</evidence>
<feature type="non-terminal residue" evidence="2">
    <location>
        <position position="141"/>
    </location>
</feature>
<evidence type="ECO:0000259" key="1">
    <source>
        <dbReference type="Pfam" id="PF04293"/>
    </source>
</evidence>
<feature type="non-terminal residue" evidence="2">
    <location>
        <position position="1"/>
    </location>
</feature>
<reference evidence="2" key="1">
    <citation type="submission" date="2019-11" db="EMBL/GenBank/DDBJ databases">
        <title>Characterization of Clostridium perfringens isolates from swine manure treated agricultural soils.</title>
        <authorList>
            <person name="Wushke S.T."/>
        </authorList>
    </citation>
    <scope>NUCLEOTIDE SEQUENCE</scope>
    <source>
        <strain evidence="2">X62</strain>
    </source>
</reference>
<sequence>NEGWASFWHYNILKELNLNDGLHFEFLKRHNDVVAPMVGGLNPYYIGFKIFQDIEKRFGIEKIFEVRKTERDSSFLRRYLTRDLCEELNLFQYAKKSFDYVIEEISDEIGWKKIRDHLADTCGIASIPYIRVTDLNRRDLT</sequence>
<dbReference type="InterPro" id="IPR007390">
    <property type="entry name" value="Spore_V_R"/>
</dbReference>
<dbReference type="PANTHER" id="PTHR30029">
    <property type="entry name" value="STAGE V SPORULATION PROTEIN R"/>
    <property type="match status" value="1"/>
</dbReference>
<organism evidence="2 3">
    <name type="scientific">Clostridium perfringens</name>
    <dbReference type="NCBI Taxonomy" id="1502"/>
    <lineage>
        <taxon>Bacteria</taxon>
        <taxon>Bacillati</taxon>
        <taxon>Bacillota</taxon>
        <taxon>Clostridia</taxon>
        <taxon>Eubacteriales</taxon>
        <taxon>Clostridiaceae</taxon>
        <taxon>Clostridium</taxon>
    </lineage>
</organism>
<dbReference type="Pfam" id="PF04293">
    <property type="entry name" value="SpoVR"/>
    <property type="match status" value="1"/>
</dbReference>
<feature type="domain" description="SpoVR protein-like N-terminal" evidence="1">
    <location>
        <begin position="1"/>
        <end position="125"/>
    </location>
</feature>